<dbReference type="EMBL" id="CAMXCT030002802">
    <property type="protein sequence ID" value="CAL4787874.1"/>
    <property type="molecule type" value="Genomic_DNA"/>
</dbReference>
<dbReference type="Gene3D" id="1.25.40.10">
    <property type="entry name" value="Tetratricopeptide repeat domain"/>
    <property type="match status" value="1"/>
</dbReference>
<dbReference type="Pfam" id="PF02668">
    <property type="entry name" value="TauD"/>
    <property type="match status" value="1"/>
</dbReference>
<evidence type="ECO:0000256" key="3">
    <source>
        <dbReference type="SAM" id="MobiDB-lite"/>
    </source>
</evidence>
<name>A0A9P1CXP7_9DINO</name>
<dbReference type="InterPro" id="IPR036869">
    <property type="entry name" value="J_dom_sf"/>
</dbReference>
<organism evidence="5">
    <name type="scientific">Cladocopium goreaui</name>
    <dbReference type="NCBI Taxonomy" id="2562237"/>
    <lineage>
        <taxon>Eukaryota</taxon>
        <taxon>Sar</taxon>
        <taxon>Alveolata</taxon>
        <taxon>Dinophyceae</taxon>
        <taxon>Suessiales</taxon>
        <taxon>Symbiodiniaceae</taxon>
        <taxon>Cladocopium</taxon>
    </lineage>
</organism>
<dbReference type="PROSITE" id="PS50076">
    <property type="entry name" value="DNAJ_2"/>
    <property type="match status" value="1"/>
</dbReference>
<protein>
    <recommendedName>
        <fullName evidence="4">J domain-containing protein</fullName>
    </recommendedName>
</protein>
<dbReference type="SMART" id="SM00271">
    <property type="entry name" value="DnaJ"/>
    <property type="match status" value="1"/>
</dbReference>
<feature type="compositionally biased region" description="Polar residues" evidence="3">
    <location>
        <begin position="598"/>
        <end position="611"/>
    </location>
</feature>
<dbReference type="Gene3D" id="3.60.130.10">
    <property type="entry name" value="Clavaminate synthase-like"/>
    <property type="match status" value="1"/>
</dbReference>
<evidence type="ECO:0000313" key="6">
    <source>
        <dbReference type="EMBL" id="CAL1153937.1"/>
    </source>
</evidence>
<dbReference type="AlphaFoldDB" id="A0A9P1CXP7"/>
<evidence type="ECO:0000313" key="5">
    <source>
        <dbReference type="EMBL" id="CAI4000562.1"/>
    </source>
</evidence>
<dbReference type="InterPro" id="IPR003819">
    <property type="entry name" value="TauD/TfdA-like"/>
</dbReference>
<feature type="region of interest" description="Disordered" evidence="3">
    <location>
        <begin position="190"/>
        <end position="226"/>
    </location>
</feature>
<evidence type="ECO:0000313" key="7">
    <source>
        <dbReference type="Proteomes" id="UP001152797"/>
    </source>
</evidence>
<dbReference type="GO" id="GO:0016491">
    <property type="term" value="F:oxidoreductase activity"/>
    <property type="evidence" value="ECO:0007669"/>
    <property type="project" value="UniProtKB-KW"/>
</dbReference>
<keyword evidence="2" id="KW-0045">Antibiotic biosynthesis</keyword>
<gene>
    <name evidence="5" type="ORF">C1SCF055_LOCUS26671</name>
</gene>
<dbReference type="Proteomes" id="UP001152797">
    <property type="component" value="Unassembled WGS sequence"/>
</dbReference>
<evidence type="ECO:0000259" key="4">
    <source>
        <dbReference type="PROSITE" id="PS50076"/>
    </source>
</evidence>
<dbReference type="Gene3D" id="1.10.287.110">
    <property type="entry name" value="DnaJ domain"/>
    <property type="match status" value="1"/>
</dbReference>
<dbReference type="Pfam" id="PF00226">
    <property type="entry name" value="DnaJ"/>
    <property type="match status" value="1"/>
</dbReference>
<dbReference type="PANTHER" id="PTHR10696">
    <property type="entry name" value="GAMMA-BUTYROBETAINE HYDROXYLASE-RELATED"/>
    <property type="match status" value="1"/>
</dbReference>
<feature type="domain" description="J" evidence="4">
    <location>
        <begin position="490"/>
        <end position="552"/>
    </location>
</feature>
<dbReference type="PANTHER" id="PTHR10696:SF56">
    <property type="entry name" value="TAUD_TFDA-LIKE DOMAIN-CONTAINING PROTEIN"/>
    <property type="match status" value="1"/>
</dbReference>
<dbReference type="CDD" id="cd06257">
    <property type="entry name" value="DnaJ"/>
    <property type="match status" value="1"/>
</dbReference>
<dbReference type="PRINTS" id="PR00625">
    <property type="entry name" value="JDOMAIN"/>
</dbReference>
<reference evidence="5" key="1">
    <citation type="submission" date="2022-10" db="EMBL/GenBank/DDBJ databases">
        <authorList>
            <person name="Chen Y."/>
            <person name="Dougan E. K."/>
            <person name="Chan C."/>
            <person name="Rhodes N."/>
            <person name="Thang M."/>
        </authorList>
    </citation>
    <scope>NUCLEOTIDE SEQUENCE</scope>
</reference>
<dbReference type="InterPro" id="IPR050411">
    <property type="entry name" value="AlphaKG_dependent_hydroxylases"/>
</dbReference>
<feature type="region of interest" description="Disordered" evidence="3">
    <location>
        <begin position="597"/>
        <end position="628"/>
    </location>
</feature>
<feature type="region of interest" description="Disordered" evidence="3">
    <location>
        <begin position="555"/>
        <end position="577"/>
    </location>
</feature>
<accession>A0A9P1CXP7</accession>
<dbReference type="EMBL" id="CAMXCT020002802">
    <property type="protein sequence ID" value="CAL1153937.1"/>
    <property type="molecule type" value="Genomic_DNA"/>
</dbReference>
<dbReference type="InterPro" id="IPR011990">
    <property type="entry name" value="TPR-like_helical_dom_sf"/>
</dbReference>
<dbReference type="EMBL" id="CAMXCT010002802">
    <property type="protein sequence ID" value="CAI4000562.1"/>
    <property type="molecule type" value="Genomic_DNA"/>
</dbReference>
<dbReference type="SUPFAM" id="SSF51197">
    <property type="entry name" value="Clavaminate synthase-like"/>
    <property type="match status" value="1"/>
</dbReference>
<comment type="caution">
    <text evidence="5">The sequence shown here is derived from an EMBL/GenBank/DDBJ whole genome shotgun (WGS) entry which is preliminary data.</text>
</comment>
<keyword evidence="1" id="KW-0560">Oxidoreductase</keyword>
<dbReference type="OrthoDB" id="408743at2759"/>
<proteinExistence type="predicted"/>
<dbReference type="SUPFAM" id="SSF48452">
    <property type="entry name" value="TPR-like"/>
    <property type="match status" value="1"/>
</dbReference>
<dbReference type="SUPFAM" id="SSF46565">
    <property type="entry name" value="Chaperone J-domain"/>
    <property type="match status" value="1"/>
</dbReference>
<reference evidence="6" key="2">
    <citation type="submission" date="2024-04" db="EMBL/GenBank/DDBJ databases">
        <authorList>
            <person name="Chen Y."/>
            <person name="Shah S."/>
            <person name="Dougan E. K."/>
            <person name="Thang M."/>
            <person name="Chan C."/>
        </authorList>
    </citation>
    <scope>NUCLEOTIDE SEQUENCE [LARGE SCALE GENOMIC DNA]</scope>
</reference>
<evidence type="ECO:0000256" key="1">
    <source>
        <dbReference type="ARBA" id="ARBA00023002"/>
    </source>
</evidence>
<dbReference type="InterPro" id="IPR042098">
    <property type="entry name" value="TauD-like_sf"/>
</dbReference>
<dbReference type="InterPro" id="IPR001623">
    <property type="entry name" value="DnaJ_domain"/>
</dbReference>
<keyword evidence="7" id="KW-1185">Reference proteome</keyword>
<evidence type="ECO:0000256" key="2">
    <source>
        <dbReference type="ARBA" id="ARBA00023194"/>
    </source>
</evidence>
<feature type="compositionally biased region" description="Basic and acidic residues" evidence="3">
    <location>
        <begin position="614"/>
        <end position="628"/>
    </location>
</feature>
<sequence>MLHPSPKTLPRREPPVEPSVDATADLTEMEHFGNLWHRGRSGREPPVEPSVDATADLTEMEHFGNLWHRGRSGREPPVEPSVDATADLTEMEHFGNLWHRGRSGREPPVEPSVDATADLTEMEHFGNLWHRGRSGREPPVEPSVDATADLTEMEREPPVEPSVDATADLTEMEEPTGSIYGQFYARIQRSAKQEPAAGQGSLEPREPREICSEPDGSPSAAARRERLATARRHWASLLQETEPTPEHLDQRLTHGNNKATYHVCNKISQSVTSDSPGLSYSEASEDFRFLHSPERQRMPWPCFAETGPEDPVNSAPEVQFVESQPDSELPGGVTDTGWTPSLWRIQETGRDSPVSTGRNWTKAKKVAEVSDPEGSESPQIIDVDEVDEVLPDRSSDAVRMLRQQRDHLRRHGNFEKALQVSEQLAEQSPDDLDAQLCLAVACLEVGQDQRALEDLKSLQSSCERRGETLPELQSWLRIARHWAVQRNRKNHYAALGVRIDASAPEVKQAYRKTLLLWHPDKSGGDAARFRAAQEAWEMLGSETMRRVYDCGALPRSTEPRAERPAVPPAVSQGRRHYAGSTAPGLARFRVQEYGPAEVSTTPLADPSQVQVTARRHEDSTAKRLAGRADRGERLSAADQFLNRQLITGCLQVRGIRGMFTGGMPPGGRLPGFWLSAPNIVPVFRKGGDKVPVDAFSIDCRPYKPGTWTEAEIFDRMRSTYNDFGVVRLTNTGLTEAKEMHRYARAVVKKQMKYEGGANPREGIIENVFEVGAPNDAWLHYHHEMAYNQHSMKNLAFCSIKATPGKGDTYLSENISVTDSLMKTDLGRKLRDKGVCYIRCLTDREAYEGKGWLQGASVYNHWQLSFGVETPQEAEAVARDCGLDVEWCEDPLKPDSKRYMKTKLTISAFEYCPSVGRNVLYSSIADHNMWFDTWKGVHDVPPAKRPLQMTFGDGTPFTLEELQQWVSLYDEGGIRVQWQTGDIVAFCNYRYAHGRPAFTLHKWEERQIGVVLGEKFQRQGQAANHGTTCCVQNAGFRGNI</sequence>
<dbReference type="GO" id="GO:0017000">
    <property type="term" value="P:antibiotic biosynthetic process"/>
    <property type="evidence" value="ECO:0007669"/>
    <property type="project" value="UniProtKB-KW"/>
</dbReference>